<dbReference type="CDD" id="cd04587">
    <property type="entry name" value="CBS_pair_CAP-ED_NT_Pol-beta-like_DUF294_assoc"/>
    <property type="match status" value="1"/>
</dbReference>
<gene>
    <name evidence="5" type="ORF">JYP50_08310</name>
</gene>
<dbReference type="CDD" id="cd05401">
    <property type="entry name" value="NT_GlnE_GlnD_like"/>
    <property type="match status" value="1"/>
</dbReference>
<accession>A0A939ILK5</accession>
<sequence>MRVSYHRQGEQFHADSDSDSALRIVRSGAIDLRDANNKLLDRLGEGESFHIGRLNTAGEDKVTATVIEDCLLYLLPDADYRALRDADRRFDRHFHGQRDRRLRRAARYEPEPHLMTQPVSAVMCRDLLTVAADATVRDAAVVMSERRVSSAFVMAGGELCGIVTDRDLRARVLAPALSPDTPVRTVMTADPLWIDADASLFEATLAMTRHGCHHLPVKHDGGLVGVVTTSDLMLARQDDPVYLVQHISRQETVAGMVEVLRGVPNLMVQWVGAGIRARQVSRVLTAISDAVVVRLLQLAEEELGPPPVPYCWLGFGSQGRQEQLLGADQDNGLVIDDAMAPEHAPWFEQLATFVCDGLDACGYPYCKGEVMASNPQWRQPLERWRETVRSWTRTPTPDAVMRVSIFFDLRAIHGEAALCRQLQQTMLEQSSRNTIFLAALAANALDRPPPLGIFRRFVVDRDGQHRDSLDLKKRGVLPITDIVRLHALARGVGAVNTDERLQALADSGELALVDARNLTDALHCLQRLRLQNHVDQQLRGEPLSNFLNPRQLPKMAREQLRDAFAIIHDAQGAVRLRFRQGLG</sequence>
<dbReference type="InterPro" id="IPR018821">
    <property type="entry name" value="DUF294_put_nucleoTrafse_sb-bd"/>
</dbReference>
<dbReference type="PANTHER" id="PTHR48108">
    <property type="entry name" value="CBS DOMAIN-CONTAINING PROTEIN CBSX2, CHLOROPLASTIC"/>
    <property type="match status" value="1"/>
</dbReference>
<dbReference type="SMART" id="SM00116">
    <property type="entry name" value="CBS"/>
    <property type="match status" value="2"/>
</dbReference>
<organism evidence="5 6">
    <name type="scientific">Parahaliea mediterranea</name>
    <dbReference type="NCBI Taxonomy" id="651086"/>
    <lineage>
        <taxon>Bacteria</taxon>
        <taxon>Pseudomonadati</taxon>
        <taxon>Pseudomonadota</taxon>
        <taxon>Gammaproteobacteria</taxon>
        <taxon>Cellvibrionales</taxon>
        <taxon>Halieaceae</taxon>
        <taxon>Parahaliea</taxon>
    </lineage>
</organism>
<dbReference type="Proteomes" id="UP000664303">
    <property type="component" value="Unassembled WGS sequence"/>
</dbReference>
<evidence type="ECO:0000259" key="3">
    <source>
        <dbReference type="PROSITE" id="PS50042"/>
    </source>
</evidence>
<dbReference type="Pfam" id="PF10335">
    <property type="entry name" value="DUF294_C"/>
    <property type="match status" value="1"/>
</dbReference>
<dbReference type="SUPFAM" id="SSF54631">
    <property type="entry name" value="CBS-domain pair"/>
    <property type="match status" value="1"/>
</dbReference>
<dbReference type="PANTHER" id="PTHR48108:SF31">
    <property type="entry name" value="CBS DOMAIN AND CYCLIC NUCLEOTIDE-REGULATED NUCLEOTIDYLTRANSFERASE"/>
    <property type="match status" value="1"/>
</dbReference>
<keyword evidence="1" id="KW-0677">Repeat</keyword>
<proteinExistence type="predicted"/>
<evidence type="ECO:0000259" key="4">
    <source>
        <dbReference type="PROSITE" id="PS51371"/>
    </source>
</evidence>
<dbReference type="InterPro" id="IPR005105">
    <property type="entry name" value="GlnD_Uridyltrans_N"/>
</dbReference>
<dbReference type="SUPFAM" id="SSF51206">
    <property type="entry name" value="cAMP-binding domain-like"/>
    <property type="match status" value="1"/>
</dbReference>
<dbReference type="InterPro" id="IPR000595">
    <property type="entry name" value="cNMP-bd_dom"/>
</dbReference>
<dbReference type="Gene3D" id="2.60.120.10">
    <property type="entry name" value="Jelly Rolls"/>
    <property type="match status" value="1"/>
</dbReference>
<dbReference type="Gene3D" id="3.10.580.10">
    <property type="entry name" value="CBS-domain"/>
    <property type="match status" value="1"/>
</dbReference>
<comment type="caution">
    <text evidence="5">The sequence shown here is derived from an EMBL/GenBank/DDBJ whole genome shotgun (WGS) entry which is preliminary data.</text>
</comment>
<keyword evidence="6" id="KW-1185">Reference proteome</keyword>
<dbReference type="InterPro" id="IPR000644">
    <property type="entry name" value="CBS_dom"/>
</dbReference>
<dbReference type="SUPFAM" id="SSF81301">
    <property type="entry name" value="Nucleotidyltransferase"/>
    <property type="match status" value="1"/>
</dbReference>
<reference evidence="5" key="1">
    <citation type="submission" date="2021-02" db="EMBL/GenBank/DDBJ databases">
        <title>PHA producing bacteria isolated from coastal sediment in Guangdong, Shenzhen.</title>
        <authorList>
            <person name="Zheng W."/>
            <person name="Yu S."/>
            <person name="Huang Y."/>
        </authorList>
    </citation>
    <scope>NUCLEOTIDE SEQUENCE</scope>
    <source>
        <strain evidence="5">TN14-10</strain>
    </source>
</reference>
<dbReference type="AlphaFoldDB" id="A0A939ILK5"/>
<dbReference type="GO" id="GO:0008773">
    <property type="term" value="F:[protein-PII] uridylyltransferase activity"/>
    <property type="evidence" value="ECO:0007669"/>
    <property type="project" value="InterPro"/>
</dbReference>
<feature type="domain" description="Cyclic nucleotide-binding" evidence="3">
    <location>
        <begin position="1"/>
        <end position="49"/>
    </location>
</feature>
<evidence type="ECO:0000313" key="6">
    <source>
        <dbReference type="Proteomes" id="UP000664303"/>
    </source>
</evidence>
<name>A0A939ILK5_9GAMM</name>
<dbReference type="InterPro" id="IPR046342">
    <property type="entry name" value="CBS_dom_sf"/>
</dbReference>
<feature type="domain" description="CBS" evidence="4">
    <location>
        <begin position="123"/>
        <end position="181"/>
    </location>
</feature>
<dbReference type="InterPro" id="IPR014710">
    <property type="entry name" value="RmlC-like_jellyroll"/>
</dbReference>
<dbReference type="EMBL" id="JAFKCZ010000005">
    <property type="protein sequence ID" value="MBN7796590.1"/>
    <property type="molecule type" value="Genomic_DNA"/>
</dbReference>
<evidence type="ECO:0000256" key="2">
    <source>
        <dbReference type="PROSITE-ProRule" id="PRU00703"/>
    </source>
</evidence>
<protein>
    <submittedName>
        <fullName evidence="5">CBS domain-containing protein</fullName>
    </submittedName>
</protein>
<dbReference type="Pfam" id="PF00571">
    <property type="entry name" value="CBS"/>
    <property type="match status" value="2"/>
</dbReference>
<dbReference type="InterPro" id="IPR051462">
    <property type="entry name" value="CBS_domain-containing"/>
</dbReference>
<dbReference type="InterPro" id="IPR043519">
    <property type="entry name" value="NT_sf"/>
</dbReference>
<evidence type="ECO:0000256" key="1">
    <source>
        <dbReference type="ARBA" id="ARBA00022737"/>
    </source>
</evidence>
<evidence type="ECO:0000313" key="5">
    <source>
        <dbReference type="EMBL" id="MBN7796590.1"/>
    </source>
</evidence>
<dbReference type="PROSITE" id="PS50042">
    <property type="entry name" value="CNMP_BINDING_3"/>
    <property type="match status" value="1"/>
</dbReference>
<dbReference type="Pfam" id="PF03445">
    <property type="entry name" value="DUF294"/>
    <property type="match status" value="1"/>
</dbReference>
<dbReference type="PROSITE" id="PS51371">
    <property type="entry name" value="CBS"/>
    <property type="match status" value="2"/>
</dbReference>
<keyword evidence="2" id="KW-0129">CBS domain</keyword>
<dbReference type="InterPro" id="IPR018490">
    <property type="entry name" value="cNMP-bd_dom_sf"/>
</dbReference>
<feature type="domain" description="CBS" evidence="4">
    <location>
        <begin position="187"/>
        <end position="243"/>
    </location>
</feature>